<name>A0ABV7PCX4_9PSEU</name>
<sequence>MIVVVDRHTGHRNRARSGTGADITDMNDPPVGGRVGTPSTPRLPGHEDLTGDIEIIFEREHDEWVSANAVQPVAAQKPCEHAKAY</sequence>
<proteinExistence type="predicted"/>
<dbReference type="EMBL" id="JBHRWK010000155">
    <property type="protein sequence ID" value="MFC3456276.1"/>
    <property type="molecule type" value="Genomic_DNA"/>
</dbReference>
<reference evidence="3" key="1">
    <citation type="journal article" date="2019" name="Int. J. Syst. Evol. Microbiol.">
        <title>The Global Catalogue of Microorganisms (GCM) 10K type strain sequencing project: providing services to taxonomists for standard genome sequencing and annotation.</title>
        <authorList>
            <consortium name="The Broad Institute Genomics Platform"/>
            <consortium name="The Broad Institute Genome Sequencing Center for Infectious Disease"/>
            <person name="Wu L."/>
            <person name="Ma J."/>
        </authorList>
    </citation>
    <scope>NUCLEOTIDE SEQUENCE [LARGE SCALE GENOMIC DNA]</scope>
    <source>
        <strain evidence="3">CGMCC 4.7676</strain>
    </source>
</reference>
<evidence type="ECO:0000256" key="1">
    <source>
        <dbReference type="SAM" id="MobiDB-lite"/>
    </source>
</evidence>
<feature type="region of interest" description="Disordered" evidence="1">
    <location>
        <begin position="1"/>
        <end position="30"/>
    </location>
</feature>
<dbReference type="RefSeq" id="WP_378247484.1">
    <property type="nucleotide sequence ID" value="NZ_JBHRWK010000155.1"/>
</dbReference>
<protein>
    <submittedName>
        <fullName evidence="2">Uncharacterized protein</fullName>
    </submittedName>
</protein>
<evidence type="ECO:0000313" key="2">
    <source>
        <dbReference type="EMBL" id="MFC3456276.1"/>
    </source>
</evidence>
<dbReference type="Proteomes" id="UP001595645">
    <property type="component" value="Unassembled WGS sequence"/>
</dbReference>
<comment type="caution">
    <text evidence="2">The sequence shown here is derived from an EMBL/GenBank/DDBJ whole genome shotgun (WGS) entry which is preliminary data.</text>
</comment>
<accession>A0ABV7PCX4</accession>
<keyword evidence="3" id="KW-1185">Reference proteome</keyword>
<gene>
    <name evidence="2" type="ORF">ACFOSH_43220</name>
</gene>
<evidence type="ECO:0000313" key="3">
    <source>
        <dbReference type="Proteomes" id="UP001595645"/>
    </source>
</evidence>
<organism evidence="2 3">
    <name type="scientific">Amycolatopsis speibonae</name>
    <dbReference type="NCBI Taxonomy" id="1450224"/>
    <lineage>
        <taxon>Bacteria</taxon>
        <taxon>Bacillati</taxon>
        <taxon>Actinomycetota</taxon>
        <taxon>Actinomycetes</taxon>
        <taxon>Pseudonocardiales</taxon>
        <taxon>Pseudonocardiaceae</taxon>
        <taxon>Amycolatopsis</taxon>
    </lineage>
</organism>